<dbReference type="PANTHER" id="PTHR13847">
    <property type="entry name" value="SARCOSINE DEHYDROGENASE-RELATED"/>
    <property type="match status" value="1"/>
</dbReference>
<feature type="domain" description="FAD dependent oxidoreductase" evidence="1">
    <location>
        <begin position="3"/>
        <end position="321"/>
    </location>
</feature>
<dbReference type="EMBL" id="JBHSAW010000004">
    <property type="protein sequence ID" value="MFC4095100.1"/>
    <property type="molecule type" value="Genomic_DNA"/>
</dbReference>
<proteinExistence type="predicted"/>
<dbReference type="RefSeq" id="WP_192461178.1">
    <property type="nucleotide sequence ID" value="NZ_JACYFJ010000001.1"/>
</dbReference>
<name>A0ABV8JL25_9FLAO</name>
<dbReference type="EC" id="1.-.-.-" evidence="2"/>
<organism evidence="2 3">
    <name type="scientific">Euzebyella saccharophila</name>
    <dbReference type="NCBI Taxonomy" id="679664"/>
    <lineage>
        <taxon>Bacteria</taxon>
        <taxon>Pseudomonadati</taxon>
        <taxon>Bacteroidota</taxon>
        <taxon>Flavobacteriia</taxon>
        <taxon>Flavobacteriales</taxon>
        <taxon>Flavobacteriaceae</taxon>
        <taxon>Euzebyella</taxon>
    </lineage>
</organism>
<dbReference type="Proteomes" id="UP001595814">
    <property type="component" value="Unassembled WGS sequence"/>
</dbReference>
<keyword evidence="2" id="KW-0560">Oxidoreductase</keyword>
<evidence type="ECO:0000313" key="3">
    <source>
        <dbReference type="Proteomes" id="UP001595814"/>
    </source>
</evidence>
<comment type="caution">
    <text evidence="2">The sequence shown here is derived from an EMBL/GenBank/DDBJ whole genome shotgun (WGS) entry which is preliminary data.</text>
</comment>
<evidence type="ECO:0000259" key="1">
    <source>
        <dbReference type="Pfam" id="PF01266"/>
    </source>
</evidence>
<gene>
    <name evidence="2" type="ORF">ACFOUT_04395</name>
</gene>
<reference evidence="3" key="1">
    <citation type="journal article" date="2019" name="Int. J. Syst. Evol. Microbiol.">
        <title>The Global Catalogue of Microorganisms (GCM) 10K type strain sequencing project: providing services to taxonomists for standard genome sequencing and annotation.</title>
        <authorList>
            <consortium name="The Broad Institute Genomics Platform"/>
            <consortium name="The Broad Institute Genome Sequencing Center for Infectious Disease"/>
            <person name="Wu L."/>
            <person name="Ma J."/>
        </authorList>
    </citation>
    <scope>NUCLEOTIDE SEQUENCE [LARGE SCALE GENOMIC DNA]</scope>
    <source>
        <strain evidence="3">CECT 7477</strain>
    </source>
</reference>
<protein>
    <submittedName>
        <fullName evidence="2">NAD(P)/FAD-dependent oxidoreductase</fullName>
        <ecNumber evidence="2">1.-.-.-</ecNumber>
    </submittedName>
</protein>
<keyword evidence="3" id="KW-1185">Reference proteome</keyword>
<dbReference type="InterPro" id="IPR036188">
    <property type="entry name" value="FAD/NAD-bd_sf"/>
</dbReference>
<dbReference type="SUPFAM" id="SSF51971">
    <property type="entry name" value="Nucleotide-binding domain"/>
    <property type="match status" value="1"/>
</dbReference>
<dbReference type="Gene3D" id="3.30.9.10">
    <property type="entry name" value="D-Amino Acid Oxidase, subunit A, domain 2"/>
    <property type="match status" value="1"/>
</dbReference>
<accession>A0ABV8JL25</accession>
<dbReference type="GO" id="GO:0016491">
    <property type="term" value="F:oxidoreductase activity"/>
    <property type="evidence" value="ECO:0007669"/>
    <property type="project" value="UniProtKB-KW"/>
</dbReference>
<sequence>MVDYLIVGLGLAGVSFCEKLRENGKSFKVISDSSQTSSLVAGGLYNPVILKRFTLAWKADEQLQLAKPFYRSLERKLGVQLDYPLRVFRRFNSIEEQNQWFEAADKKSISPFLSTTLHSNKNESIVAPLGYGEVLHAGRIDTRLLIQAYKNELLKKQLLVQETFRYENLLVEASQVVYKDISAKRIVFAEGYGIKANPYFNYLPLNGSKGEYLIIKCQKLNEEKAIKSSLFVIPLGDNLYQVGANYEWKDKTNSPTLKGGDWVLERLEKIVKCNYEVVGQMAGVRPTVSDRRPLIGAHPEKENLFLLNGFGSRGVLIAPFASAQLFNFIENGGSLDSEININRFDKKWVSV</sequence>
<dbReference type="Pfam" id="PF01266">
    <property type="entry name" value="DAO"/>
    <property type="match status" value="1"/>
</dbReference>
<dbReference type="InterPro" id="IPR006076">
    <property type="entry name" value="FAD-dep_OxRdtase"/>
</dbReference>
<dbReference type="Gene3D" id="3.50.50.60">
    <property type="entry name" value="FAD/NAD(P)-binding domain"/>
    <property type="match status" value="1"/>
</dbReference>
<evidence type="ECO:0000313" key="2">
    <source>
        <dbReference type="EMBL" id="MFC4095100.1"/>
    </source>
</evidence>